<name>A0AAW0XZZ2_CHEQU</name>
<gene>
    <name evidence="3" type="ORF">OTU49_015257</name>
</gene>
<protein>
    <recommendedName>
        <fullName evidence="2">CD80-like immunoglobulin C2-set domain-containing protein</fullName>
    </recommendedName>
</protein>
<keyword evidence="4" id="KW-1185">Reference proteome</keyword>
<dbReference type="Pfam" id="PF08205">
    <property type="entry name" value="C2-set_2"/>
    <property type="match status" value="1"/>
</dbReference>
<dbReference type="InterPro" id="IPR013162">
    <property type="entry name" value="CD80_C2-set"/>
</dbReference>
<dbReference type="Proteomes" id="UP001445076">
    <property type="component" value="Unassembled WGS sequence"/>
</dbReference>
<comment type="caution">
    <text evidence="3">The sequence shown here is derived from an EMBL/GenBank/DDBJ whole genome shotgun (WGS) entry which is preliminary data.</text>
</comment>
<feature type="non-terminal residue" evidence="3">
    <location>
        <position position="162"/>
    </location>
</feature>
<dbReference type="PANTHER" id="PTHR21261:SF15">
    <property type="entry name" value="BEATEN PATH IIIA, ISOFORM D-RELATED"/>
    <property type="match status" value="1"/>
</dbReference>
<dbReference type="InterPro" id="IPR036179">
    <property type="entry name" value="Ig-like_dom_sf"/>
</dbReference>
<proteinExistence type="predicted"/>
<evidence type="ECO:0000313" key="3">
    <source>
        <dbReference type="EMBL" id="KAK8750135.1"/>
    </source>
</evidence>
<evidence type="ECO:0000256" key="1">
    <source>
        <dbReference type="ARBA" id="ARBA00023157"/>
    </source>
</evidence>
<accession>A0AAW0XZZ2</accession>
<evidence type="ECO:0000259" key="2">
    <source>
        <dbReference type="Pfam" id="PF08205"/>
    </source>
</evidence>
<dbReference type="PANTHER" id="PTHR21261">
    <property type="entry name" value="BEAT PROTEIN"/>
    <property type="match status" value="1"/>
</dbReference>
<evidence type="ECO:0000313" key="4">
    <source>
        <dbReference type="Proteomes" id="UP001445076"/>
    </source>
</evidence>
<feature type="domain" description="CD80-like immunoglobulin C2-set" evidence="2">
    <location>
        <begin position="60"/>
        <end position="94"/>
    </location>
</feature>
<dbReference type="Gene3D" id="2.60.40.10">
    <property type="entry name" value="Immunoglobulins"/>
    <property type="match status" value="1"/>
</dbReference>
<organism evidence="3 4">
    <name type="scientific">Cherax quadricarinatus</name>
    <name type="common">Australian red claw crayfish</name>
    <dbReference type="NCBI Taxonomy" id="27406"/>
    <lineage>
        <taxon>Eukaryota</taxon>
        <taxon>Metazoa</taxon>
        <taxon>Ecdysozoa</taxon>
        <taxon>Arthropoda</taxon>
        <taxon>Crustacea</taxon>
        <taxon>Multicrustacea</taxon>
        <taxon>Malacostraca</taxon>
        <taxon>Eumalacostraca</taxon>
        <taxon>Eucarida</taxon>
        <taxon>Decapoda</taxon>
        <taxon>Pleocyemata</taxon>
        <taxon>Astacidea</taxon>
        <taxon>Parastacoidea</taxon>
        <taxon>Parastacidae</taxon>
        <taxon>Cherax</taxon>
    </lineage>
</organism>
<sequence length="162" mass="17795">MGKSSDRKVTLKEVSLKTSGKYKCEVSAESPSFHTDSGSGELLVVHIPENDPHISGIHTKYHVGDVVQVNCTSSPSKPAASLMWYINDKQADSVSLIDYAPVPNSEGLETSILGLHFRARLSHLQKGHLKLRCTATIAAVYYRENTIFARAHLTHRVDPLEG</sequence>
<dbReference type="SUPFAM" id="SSF48726">
    <property type="entry name" value="Immunoglobulin"/>
    <property type="match status" value="1"/>
</dbReference>
<reference evidence="3 4" key="1">
    <citation type="journal article" date="2024" name="BMC Genomics">
        <title>Genome assembly of redclaw crayfish (Cherax quadricarinatus) provides insights into its immune adaptation and hypoxia tolerance.</title>
        <authorList>
            <person name="Liu Z."/>
            <person name="Zheng J."/>
            <person name="Li H."/>
            <person name="Fang K."/>
            <person name="Wang S."/>
            <person name="He J."/>
            <person name="Zhou D."/>
            <person name="Weng S."/>
            <person name="Chi M."/>
            <person name="Gu Z."/>
            <person name="He J."/>
            <person name="Li F."/>
            <person name="Wang M."/>
        </authorList>
    </citation>
    <scope>NUCLEOTIDE SEQUENCE [LARGE SCALE GENOMIC DNA]</scope>
    <source>
        <strain evidence="3">ZL_2023a</strain>
    </source>
</reference>
<dbReference type="InterPro" id="IPR013783">
    <property type="entry name" value="Ig-like_fold"/>
</dbReference>
<keyword evidence="1" id="KW-1015">Disulfide bond</keyword>
<dbReference type="AlphaFoldDB" id="A0AAW0XZZ2"/>
<dbReference type="EMBL" id="JARKIK010000008">
    <property type="protein sequence ID" value="KAK8750135.1"/>
    <property type="molecule type" value="Genomic_DNA"/>
</dbReference>